<dbReference type="EMBL" id="CP041690">
    <property type="protein sequence ID" value="QEE21570.1"/>
    <property type="molecule type" value="Genomic_DNA"/>
</dbReference>
<protein>
    <submittedName>
        <fullName evidence="1">Uncharacterized protein</fullName>
    </submittedName>
</protein>
<dbReference type="Proteomes" id="UP000321062">
    <property type="component" value="Chromosome"/>
</dbReference>
<dbReference type="OrthoDB" id="9772024at2"/>
<dbReference type="RefSeq" id="WP_053167974.1">
    <property type="nucleotide sequence ID" value="NZ_BMFM01000001.1"/>
</dbReference>
<dbReference type="AlphaFoldDB" id="A0A5B9DQ79"/>
<name>A0A5B9DQ79_9HYPH</name>
<sequence length="123" mass="12941">MNKHSISTILAAAAFALTSAAAFAAPAVATGTVKVRDDAGNYGNWVDTLHAGEHVNVTGCNYGWCYIKHPGPDGWVKQSRLDFDYGYDDAEIVAVTPVEPSIGFGMNFGPGGDVSFGFGFASY</sequence>
<evidence type="ECO:0000313" key="2">
    <source>
        <dbReference type="Proteomes" id="UP000321062"/>
    </source>
</evidence>
<evidence type="ECO:0000313" key="1">
    <source>
        <dbReference type="EMBL" id="QEE21570.1"/>
    </source>
</evidence>
<reference evidence="1 2" key="1">
    <citation type="journal article" date="2015" name="Int. J. Syst. Evol. Microbiol.">
        <title>Youhaiella tibetensis gen. nov., sp. nov., isolated from subsurface sediment.</title>
        <authorList>
            <person name="Wang Y.X."/>
            <person name="Huang F.Q."/>
            <person name="Nogi Y."/>
            <person name="Pang S.J."/>
            <person name="Wang P.K."/>
            <person name="Lv J."/>
        </authorList>
    </citation>
    <scope>NUCLEOTIDE SEQUENCE [LARGE SCALE GENOMIC DNA]</scope>
    <source>
        <strain evidence="2">fig4</strain>
    </source>
</reference>
<dbReference type="KEGG" id="yti:FNA67_15845"/>
<keyword evidence="2" id="KW-1185">Reference proteome</keyword>
<organism evidence="1 2">
    <name type="scientific">Paradevosia tibetensis</name>
    <dbReference type="NCBI Taxonomy" id="1447062"/>
    <lineage>
        <taxon>Bacteria</taxon>
        <taxon>Pseudomonadati</taxon>
        <taxon>Pseudomonadota</taxon>
        <taxon>Alphaproteobacteria</taxon>
        <taxon>Hyphomicrobiales</taxon>
        <taxon>Devosiaceae</taxon>
        <taxon>Paradevosia</taxon>
    </lineage>
</organism>
<accession>A0A5B9DQ79</accession>
<gene>
    <name evidence="1" type="ORF">FNA67_15845</name>
</gene>
<dbReference type="Gene3D" id="2.30.30.40">
    <property type="entry name" value="SH3 Domains"/>
    <property type="match status" value="1"/>
</dbReference>
<proteinExistence type="predicted"/>